<dbReference type="Proteomes" id="UP001218188">
    <property type="component" value="Unassembled WGS sequence"/>
</dbReference>
<feature type="repeat" description="ANK" evidence="3">
    <location>
        <begin position="802"/>
        <end position="826"/>
    </location>
</feature>
<keyword evidence="2 3" id="KW-0040">ANK repeat</keyword>
<keyword evidence="7" id="KW-1185">Reference proteome</keyword>
<gene>
    <name evidence="6" type="ORF">C8F04DRAFT_71016</name>
</gene>
<evidence type="ECO:0000256" key="1">
    <source>
        <dbReference type="ARBA" id="ARBA00022737"/>
    </source>
</evidence>
<dbReference type="Pfam" id="PF22939">
    <property type="entry name" value="WHD_GPIID"/>
    <property type="match status" value="1"/>
</dbReference>
<dbReference type="PROSITE" id="PS50088">
    <property type="entry name" value="ANK_REPEAT"/>
    <property type="match status" value="5"/>
</dbReference>
<dbReference type="Pfam" id="PF00023">
    <property type="entry name" value="Ank"/>
    <property type="match status" value="1"/>
</dbReference>
<feature type="repeat" description="ANK" evidence="3">
    <location>
        <begin position="763"/>
        <end position="785"/>
    </location>
</feature>
<dbReference type="PANTHER" id="PTHR24166:SF48">
    <property type="entry name" value="PROTEIN VAPYRIN"/>
    <property type="match status" value="1"/>
</dbReference>
<dbReference type="PROSITE" id="PS50297">
    <property type="entry name" value="ANK_REP_REGION"/>
    <property type="match status" value="4"/>
</dbReference>
<sequence length="1430" mass="157973">MEAIGLAASILQLIQATKPVFDYVKDVRDGPVQRSEIVANMAALTALLGVLQTQSTALSTNSGPVFTAIKGLTTPLDELRDLLVKIGRKVQDPKTTTQKLKGRLTWTLDKSDVQDLLLKVERVKTLVMLAIQNDHLSLSLAIQDDIKGVANESSVISRKVTSVGNQVDYVSTQVASVSSGVSAAAGTINDVSQRMDPIASGVQEVHQLTNNADLRAFSQWISSINFQATQDSFFSKCTPSTGAWFLEHPKFKDWTVEDDAKILWCPGGPGVGKTMLASLIVKHMRDRFPQAGIACVFCDYKQQDTFTATELIASILRQLMLGRSAIPESIRKLYDDFNTGYTRPSDMNSLMSALQALVHPRFYLIIDALDECSTLDATRDQFVSAIRSLANHSKVHILITSRDVPDLSQEFIGETRIVINADGDDLCAYITHRLDTEHRLKRLIKADVDLRNAIVAQVTEKAAGMFLLARLHVDSLASKLNLKALHAALTTLPQELHGSYNETMKRVRTQTEEESTLAFQVFLWLTYSKAQLTVGQLEHALAVTVDMNDMEYDMVVDVNIFVSLCGGLVVFEDESSDSSVRLVHYTTQEYFQSEGNSLFPEAHLAITTTCLRYLSFDTFGHQSYDKKLESQKFPLAEYAATNWGHHAGECEEILCTAHSHWILKFLQNDKKVSCTAHHAFDGRGAYLGAHVLARFGLPRLMAMLLDNNIPLDILDSKQCTSLFYASCYGHLPIVELLVERATHLNPLSQVHILNPNCIGLWNKEKTPLHYAAHHKSTEITRLLLQLPGINPDIRDASFGRTGGRTPLSYAAETGPIELLDLLLSQGKANPNFLSAIGRTPLSYASQAGNLDTVVLLLKHPSIQPDLRKHNRLVVFATPLAHAAEEGHLEIVEALMSRDDVDVNAADEDGQTPLSYAVLGSHYQILQTLLRHPRIQTNVADNHGMTPLMHAAQAGSDPAFQCLINHRRKMVDHQGIELLAHAAAGGNINIVHKLLSQLQIFKRKNSCNWLDLKGRTALSYAAENGHTEVVQLLLRIPNIQPDCTAQLPGCTGQTPLSYAAYRSHVAIVALLLGHADVDPNTQDSSLRTPLSYTADNHRPLVQGKVVDRGTPKNREEVIKLLLDHPAIKPALPDDQGKTPLMYSVNTDTSLAEDVLVTQLLLTHYANDSAILQMHGHAMLILAAKRGYFEIVKLLLEVHSVGPDPKDGELRTPLSYAAEKGPIETVKALILYGADPNSPDENQQTPFCHAVRRGNSDIVLALLMVPNIHAGQADKHELTPLMHSFVSYPYTTKTTEILLEHYGKDPELLEAHRGDMLIVAAGIGNSEMVLCLLDVHHVIPDFKDKSGRTALSWAAANGHSSTVSLLLCRSHVDPNSKDFYDNGPLHYAQKRGHTGIEALLRQYGAVEHLNNDFLETEDHDDCQDMWDLLYDE</sequence>
<feature type="domain" description="GPI inositol-deacylase winged helix" evidence="4">
    <location>
        <begin position="514"/>
        <end position="596"/>
    </location>
</feature>
<dbReference type="Pfam" id="PF24883">
    <property type="entry name" value="NPHP3_N"/>
    <property type="match status" value="1"/>
</dbReference>
<comment type="caution">
    <text evidence="6">The sequence shown here is derived from an EMBL/GenBank/DDBJ whole genome shotgun (WGS) entry which is preliminary data.</text>
</comment>
<dbReference type="Gene3D" id="1.25.40.20">
    <property type="entry name" value="Ankyrin repeat-containing domain"/>
    <property type="match status" value="5"/>
</dbReference>
<feature type="repeat" description="ANK" evidence="3">
    <location>
        <begin position="1012"/>
        <end position="1034"/>
    </location>
</feature>
<feature type="repeat" description="ANK" evidence="3">
    <location>
        <begin position="1050"/>
        <end position="1083"/>
    </location>
</feature>
<evidence type="ECO:0000259" key="4">
    <source>
        <dbReference type="Pfam" id="PF22939"/>
    </source>
</evidence>
<dbReference type="SUPFAM" id="SSF48403">
    <property type="entry name" value="Ankyrin repeat"/>
    <property type="match status" value="2"/>
</dbReference>
<proteinExistence type="predicted"/>
<evidence type="ECO:0000313" key="6">
    <source>
        <dbReference type="EMBL" id="KAJ7028032.1"/>
    </source>
</evidence>
<evidence type="ECO:0000259" key="5">
    <source>
        <dbReference type="Pfam" id="PF24883"/>
    </source>
</evidence>
<accession>A0AAD6SLW7</accession>
<feature type="domain" description="Nephrocystin 3-like N-terminal" evidence="5">
    <location>
        <begin position="241"/>
        <end position="402"/>
    </location>
</feature>
<evidence type="ECO:0000256" key="2">
    <source>
        <dbReference type="ARBA" id="ARBA00023043"/>
    </source>
</evidence>
<dbReference type="InterPro" id="IPR050889">
    <property type="entry name" value="Dendritic_Spine_Reg/Scaffold"/>
</dbReference>
<dbReference type="PRINTS" id="PR01415">
    <property type="entry name" value="ANKYRIN"/>
</dbReference>
<dbReference type="EMBL" id="JARJCM010000117">
    <property type="protein sequence ID" value="KAJ7028032.1"/>
    <property type="molecule type" value="Genomic_DNA"/>
</dbReference>
<dbReference type="SMART" id="SM00248">
    <property type="entry name" value="ANK"/>
    <property type="match status" value="18"/>
</dbReference>
<dbReference type="InterPro" id="IPR027417">
    <property type="entry name" value="P-loop_NTPase"/>
</dbReference>
<dbReference type="Pfam" id="PF12796">
    <property type="entry name" value="Ank_2"/>
    <property type="match status" value="5"/>
</dbReference>
<feature type="repeat" description="ANK" evidence="3">
    <location>
        <begin position="1207"/>
        <end position="1239"/>
    </location>
</feature>
<dbReference type="InterPro" id="IPR054471">
    <property type="entry name" value="GPIID_WHD"/>
</dbReference>
<protein>
    <submittedName>
        <fullName evidence="6">Ankyrin repeat-containing domain protein</fullName>
    </submittedName>
</protein>
<reference evidence="6" key="1">
    <citation type="submission" date="2023-03" db="EMBL/GenBank/DDBJ databases">
        <title>Massive genome expansion in bonnet fungi (Mycena s.s.) driven by repeated elements and novel gene families across ecological guilds.</title>
        <authorList>
            <consortium name="Lawrence Berkeley National Laboratory"/>
            <person name="Harder C.B."/>
            <person name="Miyauchi S."/>
            <person name="Viragh M."/>
            <person name="Kuo A."/>
            <person name="Thoen E."/>
            <person name="Andreopoulos B."/>
            <person name="Lu D."/>
            <person name="Skrede I."/>
            <person name="Drula E."/>
            <person name="Henrissat B."/>
            <person name="Morin E."/>
            <person name="Kohler A."/>
            <person name="Barry K."/>
            <person name="LaButti K."/>
            <person name="Morin E."/>
            <person name="Salamov A."/>
            <person name="Lipzen A."/>
            <person name="Mereny Z."/>
            <person name="Hegedus B."/>
            <person name="Baldrian P."/>
            <person name="Stursova M."/>
            <person name="Weitz H."/>
            <person name="Taylor A."/>
            <person name="Grigoriev I.V."/>
            <person name="Nagy L.G."/>
            <person name="Martin F."/>
            <person name="Kauserud H."/>
        </authorList>
    </citation>
    <scope>NUCLEOTIDE SEQUENCE</scope>
    <source>
        <strain evidence="6">CBHHK200</strain>
    </source>
</reference>
<dbReference type="InterPro" id="IPR002110">
    <property type="entry name" value="Ankyrin_rpt"/>
</dbReference>
<dbReference type="SUPFAM" id="SSF52540">
    <property type="entry name" value="P-loop containing nucleoside triphosphate hydrolases"/>
    <property type="match status" value="1"/>
</dbReference>
<organism evidence="6 7">
    <name type="scientific">Mycena alexandri</name>
    <dbReference type="NCBI Taxonomy" id="1745969"/>
    <lineage>
        <taxon>Eukaryota</taxon>
        <taxon>Fungi</taxon>
        <taxon>Dikarya</taxon>
        <taxon>Basidiomycota</taxon>
        <taxon>Agaricomycotina</taxon>
        <taxon>Agaricomycetes</taxon>
        <taxon>Agaricomycetidae</taxon>
        <taxon>Agaricales</taxon>
        <taxon>Marasmiineae</taxon>
        <taxon>Mycenaceae</taxon>
        <taxon>Mycena</taxon>
    </lineage>
</organism>
<dbReference type="InterPro" id="IPR056884">
    <property type="entry name" value="NPHP3-like_N"/>
</dbReference>
<evidence type="ECO:0000256" key="3">
    <source>
        <dbReference type="PROSITE-ProRule" id="PRU00023"/>
    </source>
</evidence>
<keyword evidence="1" id="KW-0677">Repeat</keyword>
<dbReference type="Gene3D" id="3.40.50.300">
    <property type="entry name" value="P-loop containing nucleotide triphosphate hydrolases"/>
    <property type="match status" value="1"/>
</dbReference>
<dbReference type="InterPro" id="IPR036770">
    <property type="entry name" value="Ankyrin_rpt-contain_sf"/>
</dbReference>
<evidence type="ECO:0000313" key="7">
    <source>
        <dbReference type="Proteomes" id="UP001218188"/>
    </source>
</evidence>
<name>A0AAD6SLW7_9AGAR</name>
<dbReference type="PANTHER" id="PTHR24166">
    <property type="entry name" value="ROLLING PEBBLES, ISOFORM B"/>
    <property type="match status" value="1"/>
</dbReference>